<dbReference type="InterPro" id="IPR050936">
    <property type="entry name" value="AP-1-like"/>
</dbReference>
<dbReference type="PANTHER" id="PTHR40621:SF6">
    <property type="entry name" value="AP-1-LIKE TRANSCRIPTION FACTOR YAP1-RELATED"/>
    <property type="match status" value="1"/>
</dbReference>
<evidence type="ECO:0000259" key="5">
    <source>
        <dbReference type="PROSITE" id="PS50217"/>
    </source>
</evidence>
<reference evidence="6 7" key="1">
    <citation type="submission" date="2016-08" db="EMBL/GenBank/DDBJ databases">
        <title>A Parts List for Fungal Cellulosomes Revealed by Comparative Genomics.</title>
        <authorList>
            <consortium name="DOE Joint Genome Institute"/>
            <person name="Haitjema C.H."/>
            <person name="Gilmore S.P."/>
            <person name="Henske J.K."/>
            <person name="Solomon K.V."/>
            <person name="De Groot R."/>
            <person name="Kuo A."/>
            <person name="Mondo S.J."/>
            <person name="Salamov A.A."/>
            <person name="Labutti K."/>
            <person name="Zhao Z."/>
            <person name="Chiniquy J."/>
            <person name="Barry K."/>
            <person name="Brewer H.M."/>
            <person name="Purvine S.O."/>
            <person name="Wright A.T."/>
            <person name="Boxma B."/>
            <person name="Van Alen T."/>
            <person name="Hackstein J.H."/>
            <person name="Baker S.E."/>
            <person name="Grigoriev I.V."/>
            <person name="O'Malley M.A."/>
        </authorList>
    </citation>
    <scope>NUCLEOTIDE SEQUENCE [LARGE SCALE GENOMIC DNA]</scope>
    <source>
        <strain evidence="6 7">G1</strain>
    </source>
</reference>
<dbReference type="SMART" id="SM00338">
    <property type="entry name" value="BRLZ"/>
    <property type="match status" value="1"/>
</dbReference>
<dbReference type="OrthoDB" id="2593073at2759"/>
<evidence type="ECO:0000256" key="3">
    <source>
        <dbReference type="SAM" id="Coils"/>
    </source>
</evidence>
<dbReference type="AlphaFoldDB" id="A0A1Y2AUP7"/>
<organism evidence="6 7">
    <name type="scientific">Neocallimastix californiae</name>
    <dbReference type="NCBI Taxonomy" id="1754190"/>
    <lineage>
        <taxon>Eukaryota</taxon>
        <taxon>Fungi</taxon>
        <taxon>Fungi incertae sedis</taxon>
        <taxon>Chytridiomycota</taxon>
        <taxon>Chytridiomycota incertae sedis</taxon>
        <taxon>Neocallimastigomycetes</taxon>
        <taxon>Neocallimastigales</taxon>
        <taxon>Neocallimastigaceae</taxon>
        <taxon>Neocallimastix</taxon>
    </lineage>
</organism>
<protein>
    <recommendedName>
        <fullName evidence="5">BZIP domain-containing protein</fullName>
    </recommendedName>
</protein>
<feature type="domain" description="BZIP" evidence="5">
    <location>
        <begin position="57"/>
        <end position="114"/>
    </location>
</feature>
<comment type="caution">
    <text evidence="6">The sequence shown here is derived from an EMBL/GenBank/DDBJ whole genome shotgun (WGS) entry which is preliminary data.</text>
</comment>
<evidence type="ECO:0000256" key="2">
    <source>
        <dbReference type="ARBA" id="ARBA00023242"/>
    </source>
</evidence>
<keyword evidence="2" id="KW-0539">Nucleus</keyword>
<dbReference type="GO" id="GO:0000976">
    <property type="term" value="F:transcription cis-regulatory region binding"/>
    <property type="evidence" value="ECO:0007669"/>
    <property type="project" value="InterPro"/>
</dbReference>
<dbReference type="GO" id="GO:0090575">
    <property type="term" value="C:RNA polymerase II transcription regulator complex"/>
    <property type="evidence" value="ECO:0007669"/>
    <property type="project" value="TreeGrafter"/>
</dbReference>
<proteinExistence type="predicted"/>
<name>A0A1Y2AUP7_9FUNG</name>
<keyword evidence="7" id="KW-1185">Reference proteome</keyword>
<comment type="subcellular location">
    <subcellularLocation>
        <location evidence="1">Nucleus</location>
    </subcellularLocation>
</comment>
<accession>A0A1Y2AUP7</accession>
<dbReference type="EMBL" id="MCOG01000204">
    <property type="protein sequence ID" value="ORY26206.1"/>
    <property type="molecule type" value="Genomic_DNA"/>
</dbReference>
<dbReference type="GO" id="GO:0001228">
    <property type="term" value="F:DNA-binding transcription activator activity, RNA polymerase II-specific"/>
    <property type="evidence" value="ECO:0007669"/>
    <property type="project" value="TreeGrafter"/>
</dbReference>
<evidence type="ECO:0000313" key="6">
    <source>
        <dbReference type="EMBL" id="ORY26206.1"/>
    </source>
</evidence>
<dbReference type="PANTHER" id="PTHR40621">
    <property type="entry name" value="TRANSCRIPTION FACTOR KAPC-RELATED"/>
    <property type="match status" value="1"/>
</dbReference>
<evidence type="ECO:0000256" key="4">
    <source>
        <dbReference type="SAM" id="MobiDB-lite"/>
    </source>
</evidence>
<dbReference type="Gene3D" id="1.20.5.170">
    <property type="match status" value="1"/>
</dbReference>
<keyword evidence="3" id="KW-0175">Coiled coil</keyword>
<dbReference type="SUPFAM" id="SSF57959">
    <property type="entry name" value="Leucine zipper domain"/>
    <property type="match status" value="1"/>
</dbReference>
<feature type="compositionally biased region" description="Basic and acidic residues" evidence="4">
    <location>
        <begin position="47"/>
        <end position="65"/>
    </location>
</feature>
<feature type="region of interest" description="Disordered" evidence="4">
    <location>
        <begin position="481"/>
        <end position="563"/>
    </location>
</feature>
<dbReference type="Proteomes" id="UP000193920">
    <property type="component" value="Unassembled WGS sequence"/>
</dbReference>
<dbReference type="STRING" id="1754190.A0A1Y2AUP7"/>
<dbReference type="PROSITE" id="PS50217">
    <property type="entry name" value="BZIP"/>
    <property type="match status" value="1"/>
</dbReference>
<evidence type="ECO:0000256" key="1">
    <source>
        <dbReference type="ARBA" id="ARBA00004123"/>
    </source>
</evidence>
<dbReference type="CDD" id="cd14688">
    <property type="entry name" value="bZIP_YAP"/>
    <property type="match status" value="1"/>
</dbReference>
<feature type="region of interest" description="Disordered" evidence="4">
    <location>
        <begin position="637"/>
        <end position="660"/>
    </location>
</feature>
<dbReference type="InterPro" id="IPR046347">
    <property type="entry name" value="bZIP_sf"/>
</dbReference>
<feature type="region of interest" description="Disordered" evidence="4">
    <location>
        <begin position="38"/>
        <end position="65"/>
    </location>
</feature>
<dbReference type="Pfam" id="PF00170">
    <property type="entry name" value="bZIP_1"/>
    <property type="match status" value="1"/>
</dbReference>
<dbReference type="InterPro" id="IPR004827">
    <property type="entry name" value="bZIP"/>
</dbReference>
<dbReference type="PROSITE" id="PS00036">
    <property type="entry name" value="BZIP_BASIC"/>
    <property type="match status" value="1"/>
</dbReference>
<sequence length="660" mass="74536">METIVNNQIPLDLDEGKRKREAELLQKTKVKKANEIELNTRKKPGRKRLEVTESNTKKEKNRVAQRAWRERKEKYVLELEAKIAELENAKNKSENEKQQLKLIIEKLRSENTYLKNATSFIFTPTKETEMFMEQNKLKILQQKNLKQNNQMLNNSVPIGVQTPVTPELINEPLPALSTDGINESLLSQSNPEILNELYKLINMQNSELMAYQNGLLSPKDSTNQDSSINSILLNPSSLINSNCDSTTLCSDLTTSNDVLNTNNDSLYNVIPSMQKESVVIPNNFEINSSISTTDTTDPNLLLLMNDQNNPNKDLAQALLNQQQLSTINSNMIGSTNSEVLQNTLASSLNNQAIDQNSLLAMTMLNNVPNQSFENIQPSTANIDNGLYSINGLEMNNDINANISKPIVNGRMNYRTEAVKEKAQPISDELFNNMIQLLHQQQQANLDGNDEDDLLIQQINQNSRKGYTNTITGIPSPSNISNYCREIPSTPDNIGAPYTPKDLDTDSNKSGDGGYITSQGIEIRSRGIEIPDNDNDNDNSKNNVKSEEKRTNSTRSTLQFPAEQKPTKLNIPYSVFPRVTQETVDNFINDAKLSDEELENLCCELKNKATCKEKLKYISKNIEVEGWDIETWKKGKIRTEEEEKKGELKNEQIKKNDIESQ</sequence>
<evidence type="ECO:0000313" key="7">
    <source>
        <dbReference type="Proteomes" id="UP000193920"/>
    </source>
</evidence>
<gene>
    <name evidence="6" type="ORF">LY90DRAFT_674634</name>
</gene>
<feature type="coiled-coil region" evidence="3">
    <location>
        <begin position="69"/>
        <end position="110"/>
    </location>
</feature>